<sequence>MSRHFLIPPSSPPGVLAACATGTAVHPPGVAGGTSPPFLLRVAPRPAAETVAVISGGGGGHEPFPTGYVAPGGLAAAIPGALFTSPPAAAVTAAAAALGAAGYTAALFVVLNYTGDRLSFGRAAAAVRRLRRGGEALFPDGTATVVVADDVALLPRLGRARARGIAGAVFVVKVAAAAAAAGESLPVVAAAARAAAAGTVSLGVALTSPSVATVEGGGGDLAGRPPVAEGRMELGMGIHGERGASVMGLPPLGDLVDMLVDQILGVVADRQGKRAVLGGTGPDGGNGNGNGVVGDDHGADAAAWPPVEVTALVNNLGGVPARDMDAITVAVVDALHDRLPGSVLRGVPFTALYAGTFLTALNSVGFSVSLLTSPSAAVSGWLAAATGAPAWGRRAAPTPAAARARGVAPLADTVAAGVVEARVTAAAVDADPAVAAADAGALRALLEAWGAAAPRLTVLDAATGDGDMGVTLTRGVAALTAALDAGHIRLDDPSTACAAAAAVVDDAMGGTSGGLLSLALEAAAGSSAAPAGDSAAPRAPMPLLSFPPPDAAWSWAAAVADAAEAVEAAGGARPGDRTAVDALRPAADALTAGRGVASAAAAARSGAAATARMGTARAGRAAYVGALSGEGGGAVDPGAEAVALAFEAVAAYWASVG</sequence>
<name>A0ACC3BQL4_PYRYE</name>
<dbReference type="EMBL" id="CM020618">
    <property type="protein sequence ID" value="KAK1859812.1"/>
    <property type="molecule type" value="Genomic_DNA"/>
</dbReference>
<evidence type="ECO:0000313" key="1">
    <source>
        <dbReference type="EMBL" id="KAK1859812.1"/>
    </source>
</evidence>
<protein>
    <submittedName>
        <fullName evidence="1">Uncharacterized protein</fullName>
    </submittedName>
</protein>
<dbReference type="Proteomes" id="UP000798662">
    <property type="component" value="Chromosome 1"/>
</dbReference>
<accession>A0ACC3BQL4</accession>
<reference evidence="1" key="1">
    <citation type="submission" date="2019-11" db="EMBL/GenBank/DDBJ databases">
        <title>Nori genome reveals adaptations in red seaweeds to the harsh intertidal environment.</title>
        <authorList>
            <person name="Wang D."/>
            <person name="Mao Y."/>
        </authorList>
    </citation>
    <scope>NUCLEOTIDE SEQUENCE</scope>
    <source>
        <tissue evidence="1">Gametophyte</tissue>
    </source>
</reference>
<organism evidence="1 2">
    <name type="scientific">Pyropia yezoensis</name>
    <name type="common">Susabi-nori</name>
    <name type="synonym">Porphyra yezoensis</name>
    <dbReference type="NCBI Taxonomy" id="2788"/>
    <lineage>
        <taxon>Eukaryota</taxon>
        <taxon>Rhodophyta</taxon>
        <taxon>Bangiophyceae</taxon>
        <taxon>Bangiales</taxon>
        <taxon>Bangiaceae</taxon>
        <taxon>Pyropia</taxon>
    </lineage>
</organism>
<proteinExistence type="predicted"/>
<gene>
    <name evidence="1" type="ORF">I4F81_002406</name>
</gene>
<evidence type="ECO:0000313" key="2">
    <source>
        <dbReference type="Proteomes" id="UP000798662"/>
    </source>
</evidence>
<comment type="caution">
    <text evidence="1">The sequence shown here is derived from an EMBL/GenBank/DDBJ whole genome shotgun (WGS) entry which is preliminary data.</text>
</comment>
<keyword evidence="2" id="KW-1185">Reference proteome</keyword>